<dbReference type="VEuPathDB" id="FungiDB:H310_05153"/>
<keyword evidence="3" id="KW-0732">Signal</keyword>
<feature type="signal peptide" evidence="3">
    <location>
        <begin position="1"/>
        <end position="22"/>
    </location>
</feature>
<name>A0A418AMH7_9STRA</name>
<dbReference type="PANTHER" id="PTHR33946:SF4">
    <property type="entry name" value="COAGULATION FACTOR XI"/>
    <property type="match status" value="1"/>
</dbReference>
<evidence type="ECO:0000259" key="4">
    <source>
        <dbReference type="Pfam" id="PF14295"/>
    </source>
</evidence>
<evidence type="ECO:0000256" key="2">
    <source>
        <dbReference type="ARBA" id="ARBA00023157"/>
    </source>
</evidence>
<feature type="domain" description="Apple" evidence="4">
    <location>
        <begin position="116"/>
        <end position="161"/>
    </location>
</feature>
<evidence type="ECO:0000313" key="5">
    <source>
        <dbReference type="EMBL" id="RHY25966.1"/>
    </source>
</evidence>
<feature type="domain" description="Apple" evidence="4">
    <location>
        <begin position="410"/>
        <end position="434"/>
    </location>
</feature>
<comment type="caution">
    <text evidence="5">The sequence shown here is derived from an EMBL/GenBank/DDBJ whole genome shotgun (WGS) entry which is preliminary data.</text>
</comment>
<dbReference type="Proteomes" id="UP000285060">
    <property type="component" value="Unassembled WGS sequence"/>
</dbReference>
<keyword evidence="1" id="KW-0677">Repeat</keyword>
<dbReference type="Pfam" id="PF14295">
    <property type="entry name" value="PAN_4"/>
    <property type="match status" value="4"/>
</dbReference>
<proteinExistence type="predicted"/>
<dbReference type="GO" id="GO:0006508">
    <property type="term" value="P:proteolysis"/>
    <property type="evidence" value="ECO:0007669"/>
    <property type="project" value="InterPro"/>
</dbReference>
<gene>
    <name evidence="5" type="ORF">DYB32_007981</name>
</gene>
<feature type="domain" description="Apple" evidence="4">
    <location>
        <begin position="34"/>
        <end position="79"/>
    </location>
</feature>
<protein>
    <recommendedName>
        <fullName evidence="4">Apple domain-containing protein</fullName>
    </recommendedName>
</protein>
<organism evidence="5 6">
    <name type="scientific">Aphanomyces invadans</name>
    <dbReference type="NCBI Taxonomy" id="157072"/>
    <lineage>
        <taxon>Eukaryota</taxon>
        <taxon>Sar</taxon>
        <taxon>Stramenopiles</taxon>
        <taxon>Oomycota</taxon>
        <taxon>Saprolegniomycetes</taxon>
        <taxon>Saprolegniales</taxon>
        <taxon>Verrucalvaceae</taxon>
        <taxon>Aphanomyces</taxon>
    </lineage>
</organism>
<dbReference type="PANTHER" id="PTHR33946">
    <property type="match status" value="1"/>
</dbReference>
<keyword evidence="6" id="KW-1185">Reference proteome</keyword>
<accession>A0A418AMH7</accession>
<dbReference type="InterPro" id="IPR000177">
    <property type="entry name" value="Apple"/>
</dbReference>
<dbReference type="GO" id="GO:0005576">
    <property type="term" value="C:extracellular region"/>
    <property type="evidence" value="ECO:0007669"/>
    <property type="project" value="InterPro"/>
</dbReference>
<evidence type="ECO:0000256" key="3">
    <source>
        <dbReference type="SAM" id="SignalP"/>
    </source>
</evidence>
<dbReference type="CDD" id="cd01100">
    <property type="entry name" value="APPLE_Factor_XI_like"/>
    <property type="match status" value="2"/>
</dbReference>
<dbReference type="VEuPathDB" id="FungiDB:H310_05140"/>
<dbReference type="AlphaFoldDB" id="A0A418AMH7"/>
<dbReference type="InterPro" id="IPR003609">
    <property type="entry name" value="Pan_app"/>
</dbReference>
<evidence type="ECO:0000256" key="1">
    <source>
        <dbReference type="ARBA" id="ARBA00022737"/>
    </source>
</evidence>
<dbReference type="EMBL" id="QUSY01001123">
    <property type="protein sequence ID" value="RHY25966.1"/>
    <property type="molecule type" value="Genomic_DNA"/>
</dbReference>
<feature type="chain" id="PRO_5018988237" description="Apple domain-containing protein" evidence="3">
    <location>
        <begin position="23"/>
        <end position="874"/>
    </location>
</feature>
<dbReference type="Gene3D" id="3.50.4.10">
    <property type="entry name" value="Hepatocyte Growth Factor"/>
    <property type="match status" value="3"/>
</dbReference>
<reference evidence="5 6" key="1">
    <citation type="submission" date="2018-08" db="EMBL/GenBank/DDBJ databases">
        <title>Aphanomyces genome sequencing and annotation.</title>
        <authorList>
            <person name="Minardi D."/>
            <person name="Oidtmann B."/>
            <person name="Van Der Giezen M."/>
            <person name="Studholme D.J."/>
        </authorList>
    </citation>
    <scope>NUCLEOTIDE SEQUENCE [LARGE SCALE GENOMIC DNA]</scope>
    <source>
        <strain evidence="5 6">NJM0002</strain>
    </source>
</reference>
<keyword evidence="2" id="KW-1015">Disulfide bond</keyword>
<evidence type="ECO:0000313" key="6">
    <source>
        <dbReference type="Proteomes" id="UP000285060"/>
    </source>
</evidence>
<sequence length="874" mass="93285">MMWSICTVLVLAASMVVDSVHGAGAQCAVIEDNTDYIGSDVGVTAQATADGCCADCEASPMCTLFVWVADGASGRCILKSSPSGKSYYPGARASKLLAAPGTCTAIIEDSDLPEDTDYIGNDIGELQLSTIDLCCDACSNNAKCVVFVWVLRDGVGVCILKSVMGAPSPFPGARASFPVVSTPAPTPSKCPTVEYNIDYDGFDILSKALANHADCCGDCERTPGCSLYVWSSGTCYLKSKKGPSSPAQGAVAAVFPVVTPTTPLLPIASGREGTFPLPTTAFNYIKGGQWIDQGTLAMVQSQVEAFKEASLARPTAAHEGESIPMFTLEAAIGLAPYINVTSPGDCAVLTTAYKGYFFTYLPSLLVCLVHDNTADTTLQMLDASVVGKPATATTYPQMLDDAFKLAPLANVATNADCLKACQAKGTCAGVVYSATAKSCTFFQPKPSTDANVVAGWVNKAIWSVDSSGVQYSRMPMATLPRAYLTEVMPGVATLDVCAKFAKGRGKTLFTFVATTKACTTFTPTASTSRSLRLINTPVVPVALSGSFGTDVAKVVMSAVTAADCYKLCVPTQSNCFGAMFDSNTRACTYLQPAFDPLSTLGWIIPSTLPTTMAKVSQVDFYITAHTDDHELFMSAPVYNSLKTSTTKSVFVYLSAGDGGQTNNWWQAREIGTVSATKTWINIFGTYSPVMRNETVLLKGHNLVKVTVGNAVHYFLRLSEEGLVSVIINNQAKAPLDQPTQTYANAQAVKDVLKAIIVAEATRVSKVTASYSKYLKDENVDHILHVASGRITGELLNADPLFNRCVSQYPYFGYQHWYDTVNMNDAERVAQRAAWVGLSMGILTAHYRNVWSEHAPHLGRTYVDQVVTKTALCAF</sequence>
<feature type="domain" description="Apple" evidence="4">
    <location>
        <begin position="198"/>
        <end position="238"/>
    </location>
</feature>